<evidence type="ECO:0000259" key="3">
    <source>
        <dbReference type="Pfam" id="PF26224"/>
    </source>
</evidence>
<dbReference type="RefSeq" id="WP_094582781.1">
    <property type="nucleotide sequence ID" value="NZ_JAQLUC010000002.1"/>
</dbReference>
<accession>A0A256JSJ9</accession>
<feature type="transmembrane region" description="Helical" evidence="2">
    <location>
        <begin position="145"/>
        <end position="165"/>
    </location>
</feature>
<dbReference type="InterPro" id="IPR026436">
    <property type="entry name" value="CHP04206"/>
</dbReference>
<feature type="domain" description="DUF8050" evidence="3">
    <location>
        <begin position="35"/>
        <end position="197"/>
    </location>
</feature>
<feature type="transmembrane region" description="Helical" evidence="2">
    <location>
        <begin position="113"/>
        <end position="133"/>
    </location>
</feature>
<proteinExistence type="predicted"/>
<evidence type="ECO:0000256" key="2">
    <source>
        <dbReference type="SAM" id="Phobius"/>
    </source>
</evidence>
<evidence type="ECO:0000313" key="4">
    <source>
        <dbReference type="EMBL" id="OYR71835.1"/>
    </source>
</evidence>
<name>A0A256JSJ9_HALEZ</name>
<dbReference type="OrthoDB" id="214467at2157"/>
<gene>
    <name evidence="4" type="ORF">DJ78_04980</name>
</gene>
<organism evidence="4 5">
    <name type="scientific">Halorubrum ezzemoulense</name>
    <name type="common">Halorubrum chaoviator</name>
    <dbReference type="NCBI Taxonomy" id="337243"/>
    <lineage>
        <taxon>Archaea</taxon>
        <taxon>Methanobacteriati</taxon>
        <taxon>Methanobacteriota</taxon>
        <taxon>Stenosarchaea group</taxon>
        <taxon>Halobacteria</taxon>
        <taxon>Halobacteriales</taxon>
        <taxon>Haloferacaceae</taxon>
        <taxon>Halorubrum</taxon>
    </lineage>
</organism>
<dbReference type="Proteomes" id="UP000216758">
    <property type="component" value="Unassembled WGS sequence"/>
</dbReference>
<comment type="caution">
    <text evidence="4">The sequence shown here is derived from an EMBL/GenBank/DDBJ whole genome shotgun (WGS) entry which is preliminary data.</text>
</comment>
<dbReference type="EMBL" id="NHPB01000028">
    <property type="protein sequence ID" value="OYR71835.1"/>
    <property type="molecule type" value="Genomic_DNA"/>
</dbReference>
<keyword evidence="2" id="KW-1133">Transmembrane helix</keyword>
<dbReference type="NCBIfam" id="TIGR04206">
    <property type="entry name" value="near_ArtA"/>
    <property type="match status" value="1"/>
</dbReference>
<feature type="transmembrane region" description="Helical" evidence="2">
    <location>
        <begin position="73"/>
        <end position="93"/>
    </location>
</feature>
<feature type="transmembrane region" description="Helical" evidence="2">
    <location>
        <begin position="49"/>
        <end position="66"/>
    </location>
</feature>
<reference evidence="4 5" key="1">
    <citation type="journal article" date="2014" name="Front. Microbiol.">
        <title>Population and genomic analysis of the genus Halorubrum.</title>
        <authorList>
            <person name="Fullmer M.S."/>
            <person name="Soucy S.M."/>
            <person name="Swithers K.S."/>
            <person name="Makkay A.M."/>
            <person name="Wheeler R."/>
            <person name="Ventosa A."/>
            <person name="Gogarten J.P."/>
            <person name="Papke R.T."/>
        </authorList>
    </citation>
    <scope>NUCLEOTIDE SEQUENCE [LARGE SCALE GENOMIC DNA]</scope>
    <source>
        <strain evidence="4 5">G37</strain>
    </source>
</reference>
<feature type="region of interest" description="Disordered" evidence="1">
    <location>
        <begin position="1"/>
        <end position="43"/>
    </location>
</feature>
<keyword evidence="2" id="KW-0812">Transmembrane</keyword>
<evidence type="ECO:0000256" key="1">
    <source>
        <dbReference type="SAM" id="MobiDB-lite"/>
    </source>
</evidence>
<protein>
    <submittedName>
        <fullName evidence="4">TIGR04206 family protein</fullName>
    </submittedName>
</protein>
<feature type="transmembrane region" description="Helical" evidence="2">
    <location>
        <begin position="171"/>
        <end position="190"/>
    </location>
</feature>
<dbReference type="InterPro" id="IPR058363">
    <property type="entry name" value="DUF8050"/>
</dbReference>
<dbReference type="AlphaFoldDB" id="A0A256JSJ9"/>
<keyword evidence="2" id="KW-0472">Membrane</keyword>
<sequence>MERPDGASGSGAGSGSQSPAESTARPEAESRPRPASKSDGPSTSGRVEWLLAAALLAVPMAVVPGGDGTATLVSLWGFVTLGADGGIGGYPVWSYFLDQPRPFATLPPSIRAWPLAVGFHLLALGSATGGVALGREDRRVTGGLLVFAAAATLWVAAGLGVRFGVGSTAGWLSVIPAGAVAALLVALGAYGRDLAGIATR</sequence>
<evidence type="ECO:0000313" key="5">
    <source>
        <dbReference type="Proteomes" id="UP000216758"/>
    </source>
</evidence>
<dbReference type="Pfam" id="PF26224">
    <property type="entry name" value="DUF8050"/>
    <property type="match status" value="1"/>
</dbReference>